<dbReference type="InterPro" id="IPR001926">
    <property type="entry name" value="TrpB-like_PALP"/>
</dbReference>
<accession>A0A9Q8PG60</accession>
<evidence type="ECO:0000313" key="2">
    <source>
        <dbReference type="EMBL" id="UJO22004.1"/>
    </source>
</evidence>
<evidence type="ECO:0000259" key="1">
    <source>
        <dbReference type="Pfam" id="PF00291"/>
    </source>
</evidence>
<dbReference type="PANTHER" id="PTHR42937">
    <property type="match status" value="1"/>
</dbReference>
<protein>
    <submittedName>
        <fullName evidence="2">Diaminopropionate ammonia-lyase</fullName>
    </submittedName>
</protein>
<dbReference type="SUPFAM" id="SSF53686">
    <property type="entry name" value="Tryptophan synthase beta subunit-like PLP-dependent enzymes"/>
    <property type="match status" value="1"/>
</dbReference>
<dbReference type="InterPro" id="IPR036052">
    <property type="entry name" value="TrpB-like_PALP_sf"/>
</dbReference>
<gene>
    <name evidence="2" type="ORF">CLAFUR5_09178</name>
</gene>
<dbReference type="AlphaFoldDB" id="A0A9Q8PG60"/>
<dbReference type="KEGG" id="ffu:CLAFUR5_09178"/>
<dbReference type="GeneID" id="71989056"/>
<dbReference type="OMA" id="IQDTAWE"/>
<sequence>MAQQQYLVRHLDTGKEFKRDFILNNAQVITSSWPHPTVVDPAVEAFHQKLPDCAETRLHARPVIAAELGIGHVFLKDESIRFGLPAFKILGASWAIFKSVCQKLDLPLSSSINEAREAIASARNMQVVTCTEGNWGRACARMGRILNLEVVIYVPGFMSEYTQQLIESEGAKVIRLPNGSYDDSIEKARSVSEETGALLVMDTSWDDYEEVPRWVTQGYGTMLAETDRQLRIALGCHSQDTVYITSVGVGSWAHSVVAHYKAADPSVFIMTVEPDAAPSFKESLHCNEIRSIVTGDTIMAGMNCGTTSKIAWPVLRDGVGAAVVVTDAEAHQSVLDLKAQGVKAGPCGAATLAALRKYVREAGDSRDWANSTVVLFSTEGEREYEVPEV</sequence>
<reference evidence="2" key="2">
    <citation type="journal article" date="2022" name="Microb. Genom.">
        <title>A chromosome-scale genome assembly of the tomato pathogen Cladosporium fulvum reveals a compartmentalized genome architecture and the presence of a dispensable chromosome.</title>
        <authorList>
            <person name="Zaccaron A.Z."/>
            <person name="Chen L.H."/>
            <person name="Samaras A."/>
            <person name="Stergiopoulos I."/>
        </authorList>
    </citation>
    <scope>NUCLEOTIDE SEQUENCE</scope>
    <source>
        <strain evidence="2">Race5_Kim</strain>
    </source>
</reference>
<dbReference type="PANTHER" id="PTHR42937:SF1">
    <property type="entry name" value="DIAMINOPROPIONATE AMMONIA-LYASE"/>
    <property type="match status" value="1"/>
</dbReference>
<feature type="domain" description="Tryptophan synthase beta chain-like PALP" evidence="1">
    <location>
        <begin position="54"/>
        <end position="375"/>
    </location>
</feature>
<dbReference type="Pfam" id="PF00291">
    <property type="entry name" value="PALP"/>
    <property type="match status" value="1"/>
</dbReference>
<proteinExistence type="predicted"/>
<dbReference type="RefSeq" id="XP_047766370.1">
    <property type="nucleotide sequence ID" value="XM_047908326.1"/>
</dbReference>
<keyword evidence="3" id="KW-1185">Reference proteome</keyword>
<dbReference type="Proteomes" id="UP000756132">
    <property type="component" value="Chromosome 9"/>
</dbReference>
<evidence type="ECO:0000313" key="3">
    <source>
        <dbReference type="Proteomes" id="UP000756132"/>
    </source>
</evidence>
<name>A0A9Q8PG60_PASFU</name>
<dbReference type="Gene3D" id="3.40.50.1100">
    <property type="match status" value="2"/>
</dbReference>
<dbReference type="OrthoDB" id="10059875at2759"/>
<organism evidence="2 3">
    <name type="scientific">Passalora fulva</name>
    <name type="common">Tomato leaf mold</name>
    <name type="synonym">Cladosporium fulvum</name>
    <dbReference type="NCBI Taxonomy" id="5499"/>
    <lineage>
        <taxon>Eukaryota</taxon>
        <taxon>Fungi</taxon>
        <taxon>Dikarya</taxon>
        <taxon>Ascomycota</taxon>
        <taxon>Pezizomycotina</taxon>
        <taxon>Dothideomycetes</taxon>
        <taxon>Dothideomycetidae</taxon>
        <taxon>Mycosphaerellales</taxon>
        <taxon>Mycosphaerellaceae</taxon>
        <taxon>Fulvia</taxon>
    </lineage>
</organism>
<reference evidence="2" key="1">
    <citation type="submission" date="2021-12" db="EMBL/GenBank/DDBJ databases">
        <authorList>
            <person name="Zaccaron A."/>
            <person name="Stergiopoulos I."/>
        </authorList>
    </citation>
    <scope>NUCLEOTIDE SEQUENCE</scope>
    <source>
        <strain evidence="2">Race5_Kim</strain>
    </source>
</reference>
<dbReference type="EMBL" id="CP090171">
    <property type="protein sequence ID" value="UJO22004.1"/>
    <property type="molecule type" value="Genomic_DNA"/>
</dbReference>